<evidence type="ECO:0000313" key="3">
    <source>
        <dbReference type="Proteomes" id="UP000225379"/>
    </source>
</evidence>
<feature type="region of interest" description="Disordered" evidence="1">
    <location>
        <begin position="1"/>
        <end position="75"/>
    </location>
</feature>
<proteinExistence type="predicted"/>
<dbReference type="AlphaFoldDB" id="A0A2B8BI84"/>
<feature type="compositionally biased region" description="Gly residues" evidence="1">
    <location>
        <begin position="1"/>
        <end position="14"/>
    </location>
</feature>
<feature type="compositionally biased region" description="Polar residues" evidence="1">
    <location>
        <begin position="26"/>
        <end position="40"/>
    </location>
</feature>
<organism evidence="2 3">
    <name type="scientific">Azospirillum palustre</name>
    <dbReference type="NCBI Taxonomy" id="2044885"/>
    <lineage>
        <taxon>Bacteria</taxon>
        <taxon>Pseudomonadati</taxon>
        <taxon>Pseudomonadota</taxon>
        <taxon>Alphaproteobacteria</taxon>
        <taxon>Rhodospirillales</taxon>
        <taxon>Azospirillaceae</taxon>
        <taxon>Azospirillum</taxon>
    </lineage>
</organism>
<protein>
    <submittedName>
        <fullName evidence="2">Uncharacterized protein</fullName>
    </submittedName>
</protein>
<name>A0A2B8BI84_9PROT</name>
<reference evidence="3" key="1">
    <citation type="submission" date="2017-10" db="EMBL/GenBank/DDBJ databases">
        <authorList>
            <person name="Kravchenko I.K."/>
            <person name="Grouzdev D.S."/>
        </authorList>
    </citation>
    <scope>NUCLEOTIDE SEQUENCE [LARGE SCALE GENOMIC DNA]</scope>
    <source>
        <strain evidence="3">B2</strain>
    </source>
</reference>
<gene>
    <name evidence="2" type="ORF">CRT60_06515</name>
</gene>
<feature type="compositionally biased region" description="Pro residues" evidence="1">
    <location>
        <begin position="62"/>
        <end position="71"/>
    </location>
</feature>
<dbReference type="Proteomes" id="UP000225379">
    <property type="component" value="Unassembled WGS sequence"/>
</dbReference>
<accession>A0A2B8BI84</accession>
<keyword evidence="3" id="KW-1185">Reference proteome</keyword>
<dbReference type="EMBL" id="PDKW01000039">
    <property type="protein sequence ID" value="PGH57641.1"/>
    <property type="molecule type" value="Genomic_DNA"/>
</dbReference>
<evidence type="ECO:0000313" key="2">
    <source>
        <dbReference type="EMBL" id="PGH57641.1"/>
    </source>
</evidence>
<evidence type="ECO:0000256" key="1">
    <source>
        <dbReference type="SAM" id="MobiDB-lite"/>
    </source>
</evidence>
<sequence length="175" mass="18441">MRPADGGGPTGGEQDGSAAMTDGARSRQSAGGPSVPTLSPRTLGGLLKQQESRPTSWDDSPSSPPPAPPGEAPVWGVGYYLSSADKEMLTKATGYRFDKLGMPCDENGNRVECAANNVIGQIGLEREGGALKGAITPDYMQNLFNRLSAQGEQVDRRWLARSLDYLDSRAATGQA</sequence>
<comment type="caution">
    <text evidence="2">The sequence shown here is derived from an EMBL/GenBank/DDBJ whole genome shotgun (WGS) entry which is preliminary data.</text>
</comment>